<dbReference type="CDD" id="cd03443">
    <property type="entry name" value="PaaI_thioesterase"/>
    <property type="match status" value="1"/>
</dbReference>
<dbReference type="FunFam" id="3.10.129.10:FF:000033">
    <property type="entry name" value="acyl-coenzyme A thioesterase 13"/>
    <property type="match status" value="1"/>
</dbReference>
<dbReference type="Gene3D" id="3.10.129.10">
    <property type="entry name" value="Hotdog Thioesterase"/>
    <property type="match status" value="1"/>
</dbReference>
<reference evidence="5" key="1">
    <citation type="submission" date="2025-08" db="UniProtKB">
        <authorList>
            <consortium name="RefSeq"/>
        </authorList>
    </citation>
    <scope>IDENTIFICATION</scope>
</reference>
<dbReference type="InterPro" id="IPR039298">
    <property type="entry name" value="ACOT13"/>
</dbReference>
<dbReference type="InterPro" id="IPR006683">
    <property type="entry name" value="Thioestr_dom"/>
</dbReference>
<dbReference type="NCBIfam" id="TIGR00369">
    <property type="entry name" value="unchar_dom_1"/>
    <property type="match status" value="1"/>
</dbReference>
<accession>A0A7E5VHD9</accession>
<proteinExistence type="inferred from homology"/>
<dbReference type="GO" id="GO:0047617">
    <property type="term" value="F:fatty acyl-CoA hydrolase activity"/>
    <property type="evidence" value="ECO:0007669"/>
    <property type="project" value="InterPro"/>
</dbReference>
<dbReference type="InterPro" id="IPR029069">
    <property type="entry name" value="HotDog_dom_sf"/>
</dbReference>
<protein>
    <submittedName>
        <fullName evidence="5">Acyl-coenzyme A thioesterase 13-like</fullName>
    </submittedName>
</protein>
<evidence type="ECO:0000313" key="5">
    <source>
        <dbReference type="RefSeq" id="XP_026727743.1"/>
    </source>
</evidence>
<dbReference type="GeneID" id="113493910"/>
<gene>
    <name evidence="5" type="primary">LOC113493910</name>
</gene>
<evidence type="ECO:0000313" key="4">
    <source>
        <dbReference type="Proteomes" id="UP000322000"/>
    </source>
</evidence>
<dbReference type="PANTHER" id="PTHR21660:SF1">
    <property type="entry name" value="ACYL-COENZYME A THIOESTERASE 13"/>
    <property type="match status" value="1"/>
</dbReference>
<comment type="similarity">
    <text evidence="1">Belongs to the thioesterase PaaI family.</text>
</comment>
<dbReference type="Proteomes" id="UP000322000">
    <property type="component" value="Chromosome 5"/>
</dbReference>
<feature type="domain" description="Thioesterase" evidence="3">
    <location>
        <begin position="54"/>
        <end position="128"/>
    </location>
</feature>
<sequence length="142" mass="15455">MFTKGAQVAEIFAKAVASTKGFDQHLRKVKLISCGNGRMLAEFRVGPEHLNQRGTLHGGFIAHLVDAISTYALTTHERVDTRGVSIDLSVSYLTAAADGDIIEVEACTKKAGKKIAFLEVEVRNKETNQLLATGRHTKYIGI</sequence>
<evidence type="ECO:0000256" key="2">
    <source>
        <dbReference type="ARBA" id="ARBA00022801"/>
    </source>
</evidence>
<dbReference type="KEGG" id="tnl:113493910"/>
<name>A0A7E5VHD9_TRINI</name>
<dbReference type="InParanoid" id="A0A7E5VHD9"/>
<dbReference type="RefSeq" id="XP_026727743.1">
    <property type="nucleotide sequence ID" value="XM_026871942.1"/>
</dbReference>
<dbReference type="OrthoDB" id="46529at2759"/>
<organism evidence="4 5">
    <name type="scientific">Trichoplusia ni</name>
    <name type="common">Cabbage looper</name>
    <dbReference type="NCBI Taxonomy" id="7111"/>
    <lineage>
        <taxon>Eukaryota</taxon>
        <taxon>Metazoa</taxon>
        <taxon>Ecdysozoa</taxon>
        <taxon>Arthropoda</taxon>
        <taxon>Hexapoda</taxon>
        <taxon>Insecta</taxon>
        <taxon>Pterygota</taxon>
        <taxon>Neoptera</taxon>
        <taxon>Endopterygota</taxon>
        <taxon>Lepidoptera</taxon>
        <taxon>Glossata</taxon>
        <taxon>Ditrysia</taxon>
        <taxon>Noctuoidea</taxon>
        <taxon>Noctuidae</taxon>
        <taxon>Plusiinae</taxon>
        <taxon>Trichoplusia</taxon>
    </lineage>
</organism>
<dbReference type="PANTHER" id="PTHR21660">
    <property type="entry name" value="THIOESTERASE SUPERFAMILY MEMBER-RELATED"/>
    <property type="match status" value="1"/>
</dbReference>
<keyword evidence="2" id="KW-0378">Hydrolase</keyword>
<dbReference type="SUPFAM" id="SSF54637">
    <property type="entry name" value="Thioesterase/thiol ester dehydrase-isomerase"/>
    <property type="match status" value="1"/>
</dbReference>
<keyword evidence="4" id="KW-1185">Reference proteome</keyword>
<dbReference type="InterPro" id="IPR003736">
    <property type="entry name" value="PAAI_dom"/>
</dbReference>
<dbReference type="AlphaFoldDB" id="A0A7E5VHD9"/>
<dbReference type="Pfam" id="PF03061">
    <property type="entry name" value="4HBT"/>
    <property type="match status" value="1"/>
</dbReference>
<evidence type="ECO:0000259" key="3">
    <source>
        <dbReference type="Pfam" id="PF03061"/>
    </source>
</evidence>
<evidence type="ECO:0000256" key="1">
    <source>
        <dbReference type="ARBA" id="ARBA00008324"/>
    </source>
</evidence>
<dbReference type="FunCoup" id="A0A7E5VHD9">
    <property type="interactions" value="992"/>
</dbReference>